<keyword evidence="1" id="KW-0805">Transcription regulation</keyword>
<dbReference type="SUPFAM" id="SSF46785">
    <property type="entry name" value="Winged helix' DNA-binding domain"/>
    <property type="match status" value="1"/>
</dbReference>
<dbReference type="PANTHER" id="PTHR33204">
    <property type="entry name" value="TRANSCRIPTIONAL REGULATOR, MARR FAMILY"/>
    <property type="match status" value="1"/>
</dbReference>
<comment type="caution">
    <text evidence="5">The sequence shown here is derived from an EMBL/GenBank/DDBJ whole genome shotgun (WGS) entry which is preliminary data.</text>
</comment>
<keyword evidence="2" id="KW-0238">DNA-binding</keyword>
<dbReference type="OrthoDB" id="8231503at2"/>
<dbReference type="Pfam" id="PF01638">
    <property type="entry name" value="HxlR"/>
    <property type="match status" value="1"/>
</dbReference>
<dbReference type="PANTHER" id="PTHR33204:SF29">
    <property type="entry name" value="TRANSCRIPTIONAL REGULATOR"/>
    <property type="match status" value="1"/>
</dbReference>
<keyword evidence="3" id="KW-0804">Transcription</keyword>
<dbReference type="RefSeq" id="WP_116776890.1">
    <property type="nucleotide sequence ID" value="NZ_QDKG01000007.1"/>
</dbReference>
<dbReference type="InterPro" id="IPR002577">
    <property type="entry name" value="HTH_HxlR"/>
</dbReference>
<gene>
    <name evidence="5" type="ORF">DC487_15500</name>
</gene>
<name>A0A2T8HFK1_9SPHI</name>
<evidence type="ECO:0000256" key="3">
    <source>
        <dbReference type="ARBA" id="ARBA00023163"/>
    </source>
</evidence>
<dbReference type="InterPro" id="IPR036388">
    <property type="entry name" value="WH-like_DNA-bd_sf"/>
</dbReference>
<dbReference type="PROSITE" id="PS51118">
    <property type="entry name" value="HTH_HXLR"/>
    <property type="match status" value="1"/>
</dbReference>
<evidence type="ECO:0000256" key="1">
    <source>
        <dbReference type="ARBA" id="ARBA00023015"/>
    </source>
</evidence>
<dbReference type="InterPro" id="IPR036390">
    <property type="entry name" value="WH_DNA-bd_sf"/>
</dbReference>
<accession>A0A2T8HFK1</accession>
<organism evidence="5 6">
    <name type="scientific">Sphingobacterium corticibacter</name>
    <dbReference type="NCBI Taxonomy" id="2171749"/>
    <lineage>
        <taxon>Bacteria</taxon>
        <taxon>Pseudomonadati</taxon>
        <taxon>Bacteroidota</taxon>
        <taxon>Sphingobacteriia</taxon>
        <taxon>Sphingobacteriales</taxon>
        <taxon>Sphingobacteriaceae</taxon>
        <taxon>Sphingobacterium</taxon>
    </lineage>
</organism>
<reference evidence="5 6" key="1">
    <citation type="submission" date="2018-04" db="EMBL/GenBank/DDBJ databases">
        <title>Sphingobacterium cortibacter sp. nov.</title>
        <authorList>
            <person name="Li Y."/>
        </authorList>
    </citation>
    <scope>NUCLEOTIDE SEQUENCE [LARGE SCALE GENOMIC DNA]</scope>
    <source>
        <strain evidence="5 6">2c-3</strain>
    </source>
</reference>
<keyword evidence="6" id="KW-1185">Reference proteome</keyword>
<evidence type="ECO:0000313" key="6">
    <source>
        <dbReference type="Proteomes" id="UP000245627"/>
    </source>
</evidence>
<protein>
    <submittedName>
        <fullName evidence="5">Transcriptional regulator</fullName>
    </submittedName>
</protein>
<evidence type="ECO:0000259" key="4">
    <source>
        <dbReference type="PROSITE" id="PS51118"/>
    </source>
</evidence>
<dbReference type="AlphaFoldDB" id="A0A2T8HFK1"/>
<dbReference type="GO" id="GO:0003677">
    <property type="term" value="F:DNA binding"/>
    <property type="evidence" value="ECO:0007669"/>
    <property type="project" value="UniProtKB-KW"/>
</dbReference>
<sequence>MTTPIEVVDKKPCPASQLLKSLSGKWKPELFRLSLTSNLRFSTLLHQLPQASKQSISAALRDLQADGLLDRIVLQEKPLHVEYQLTDKGKSLAPALTQIESLVLEGAR</sequence>
<evidence type="ECO:0000313" key="5">
    <source>
        <dbReference type="EMBL" id="PVH24142.1"/>
    </source>
</evidence>
<evidence type="ECO:0000256" key="2">
    <source>
        <dbReference type="ARBA" id="ARBA00023125"/>
    </source>
</evidence>
<dbReference type="Proteomes" id="UP000245627">
    <property type="component" value="Unassembled WGS sequence"/>
</dbReference>
<dbReference type="Gene3D" id="1.10.10.10">
    <property type="entry name" value="Winged helix-like DNA-binding domain superfamily/Winged helix DNA-binding domain"/>
    <property type="match status" value="1"/>
</dbReference>
<proteinExistence type="predicted"/>
<feature type="domain" description="HTH hxlR-type" evidence="4">
    <location>
        <begin position="13"/>
        <end position="108"/>
    </location>
</feature>
<dbReference type="EMBL" id="QDKG01000007">
    <property type="protein sequence ID" value="PVH24142.1"/>
    <property type="molecule type" value="Genomic_DNA"/>
</dbReference>